<feature type="non-terminal residue" evidence="2">
    <location>
        <position position="104"/>
    </location>
</feature>
<accession>A0ABN9US52</accession>
<organism evidence="2 3">
    <name type="scientific">Prorocentrum cordatum</name>
    <dbReference type="NCBI Taxonomy" id="2364126"/>
    <lineage>
        <taxon>Eukaryota</taxon>
        <taxon>Sar</taxon>
        <taxon>Alveolata</taxon>
        <taxon>Dinophyceae</taxon>
        <taxon>Prorocentrales</taxon>
        <taxon>Prorocentraceae</taxon>
        <taxon>Prorocentrum</taxon>
    </lineage>
</organism>
<comment type="caution">
    <text evidence="2">The sequence shown here is derived from an EMBL/GenBank/DDBJ whole genome shotgun (WGS) entry which is preliminary data.</text>
</comment>
<name>A0ABN9US52_9DINO</name>
<dbReference type="Proteomes" id="UP001189429">
    <property type="component" value="Unassembled WGS sequence"/>
</dbReference>
<evidence type="ECO:0000313" key="2">
    <source>
        <dbReference type="EMBL" id="CAK0862049.1"/>
    </source>
</evidence>
<evidence type="ECO:0000256" key="1">
    <source>
        <dbReference type="SAM" id="SignalP"/>
    </source>
</evidence>
<feature type="signal peptide" evidence="1">
    <location>
        <begin position="1"/>
        <end position="28"/>
    </location>
</feature>
<dbReference type="EMBL" id="CAUYUJ010016120">
    <property type="protein sequence ID" value="CAK0862049.1"/>
    <property type="molecule type" value="Genomic_DNA"/>
</dbReference>
<reference evidence="2" key="1">
    <citation type="submission" date="2023-10" db="EMBL/GenBank/DDBJ databases">
        <authorList>
            <person name="Chen Y."/>
            <person name="Shah S."/>
            <person name="Dougan E. K."/>
            <person name="Thang M."/>
            <person name="Chan C."/>
        </authorList>
    </citation>
    <scope>NUCLEOTIDE SEQUENCE [LARGE SCALE GENOMIC DNA]</scope>
</reference>
<feature type="chain" id="PRO_5045666712" evidence="1">
    <location>
        <begin position="29"/>
        <end position="104"/>
    </location>
</feature>
<gene>
    <name evidence="2" type="ORF">PCOR1329_LOCUS50563</name>
</gene>
<protein>
    <submittedName>
        <fullName evidence="2">Uncharacterized protein</fullName>
    </submittedName>
</protein>
<keyword evidence="3" id="KW-1185">Reference proteome</keyword>
<sequence>MAKTRGANWNGALSEMVAFLTSVLVGEGGAPKPLAYSPSFEDPVDIDELSKLVPVLKAARELQDDLLIRYNDIKEGIMSLIFDKKLVLDASVYKTKALKKQWAE</sequence>
<keyword evidence="1" id="KW-0732">Signal</keyword>
<proteinExistence type="predicted"/>
<evidence type="ECO:0000313" key="3">
    <source>
        <dbReference type="Proteomes" id="UP001189429"/>
    </source>
</evidence>